<keyword evidence="10 13" id="KW-0408">Iron</keyword>
<keyword evidence="15" id="KW-0812">Transmembrane</keyword>
<evidence type="ECO:0000256" key="5">
    <source>
        <dbReference type="ARBA" id="ARBA00022617"/>
    </source>
</evidence>
<dbReference type="GeneID" id="116416767"/>
<evidence type="ECO:0000256" key="11">
    <source>
        <dbReference type="ARBA" id="ARBA00023033"/>
    </source>
</evidence>
<dbReference type="InterPro" id="IPR036396">
    <property type="entry name" value="Cyt_P450_sf"/>
</dbReference>
<dbReference type="PROSITE" id="PS00086">
    <property type="entry name" value="CYTOCHROME_P450"/>
    <property type="match status" value="1"/>
</dbReference>
<evidence type="ECO:0000256" key="8">
    <source>
        <dbReference type="ARBA" id="ARBA00022848"/>
    </source>
</evidence>
<dbReference type="PANTHER" id="PTHR24292">
    <property type="entry name" value="CYTOCHROME P450"/>
    <property type="match status" value="1"/>
</dbReference>
<dbReference type="RefSeq" id="XP_031782192.1">
    <property type="nucleotide sequence ID" value="XM_031926332.1"/>
</dbReference>
<dbReference type="Proteomes" id="UP000002358">
    <property type="component" value="Chromosome 3"/>
</dbReference>
<dbReference type="InterPro" id="IPR017972">
    <property type="entry name" value="Cyt_P450_CS"/>
</dbReference>
<dbReference type="SUPFAM" id="SSF48264">
    <property type="entry name" value="Cytochrome P450"/>
    <property type="match status" value="1"/>
</dbReference>
<feature type="transmembrane region" description="Helical" evidence="15">
    <location>
        <begin position="92"/>
        <end position="110"/>
    </location>
</feature>
<comment type="cofactor">
    <cofactor evidence="1 13">
        <name>heme</name>
        <dbReference type="ChEBI" id="CHEBI:30413"/>
    </cofactor>
</comment>
<evidence type="ECO:0000256" key="7">
    <source>
        <dbReference type="ARBA" id="ARBA00022824"/>
    </source>
</evidence>
<dbReference type="SMR" id="A0A7M7Q5H0"/>
<dbReference type="OrthoDB" id="2789670at2759"/>
<sequence>FHCTETLRKYPPGSIVQRRSNASYTFTGTEVTTTADTTLIIPVWAIHHDPDLYPNPEIFEPERFNEDNEGSRHPMNCLPFGNGPHNCIGKCHVFITFIIVFRINAGIIAFQRRDIQTTRRKWGSLP</sequence>
<protein>
    <recommendedName>
        <fullName evidence="18">Cytochrome P450</fullName>
    </recommendedName>
</protein>
<evidence type="ECO:0000256" key="6">
    <source>
        <dbReference type="ARBA" id="ARBA00022723"/>
    </source>
</evidence>
<keyword evidence="12 15" id="KW-0472">Membrane</keyword>
<evidence type="ECO:0000256" key="3">
    <source>
        <dbReference type="ARBA" id="ARBA00004406"/>
    </source>
</evidence>
<comment type="similarity">
    <text evidence="4 14">Belongs to the cytochrome P450 family.</text>
</comment>
<dbReference type="PANTHER" id="PTHR24292:SF54">
    <property type="entry name" value="CYP9F3-RELATED"/>
    <property type="match status" value="1"/>
</dbReference>
<feature type="binding site" description="axial binding residue" evidence="13">
    <location>
        <position position="87"/>
    </location>
    <ligand>
        <name>heme</name>
        <dbReference type="ChEBI" id="CHEBI:30413"/>
    </ligand>
    <ligandPart>
        <name>Fe</name>
        <dbReference type="ChEBI" id="CHEBI:18248"/>
    </ligandPart>
</feature>
<evidence type="ECO:0000256" key="9">
    <source>
        <dbReference type="ARBA" id="ARBA00023002"/>
    </source>
</evidence>
<keyword evidence="17" id="KW-1185">Reference proteome</keyword>
<evidence type="ECO:0000256" key="4">
    <source>
        <dbReference type="ARBA" id="ARBA00010617"/>
    </source>
</evidence>
<dbReference type="GO" id="GO:0004497">
    <property type="term" value="F:monooxygenase activity"/>
    <property type="evidence" value="ECO:0007669"/>
    <property type="project" value="UniProtKB-KW"/>
</dbReference>
<dbReference type="GO" id="GO:0005506">
    <property type="term" value="F:iron ion binding"/>
    <property type="evidence" value="ECO:0007669"/>
    <property type="project" value="InterPro"/>
</dbReference>
<organism evidence="16 17">
    <name type="scientific">Nasonia vitripennis</name>
    <name type="common">Parasitic wasp</name>
    <dbReference type="NCBI Taxonomy" id="7425"/>
    <lineage>
        <taxon>Eukaryota</taxon>
        <taxon>Metazoa</taxon>
        <taxon>Ecdysozoa</taxon>
        <taxon>Arthropoda</taxon>
        <taxon>Hexapoda</taxon>
        <taxon>Insecta</taxon>
        <taxon>Pterygota</taxon>
        <taxon>Neoptera</taxon>
        <taxon>Endopterygota</taxon>
        <taxon>Hymenoptera</taxon>
        <taxon>Apocrita</taxon>
        <taxon>Proctotrupomorpha</taxon>
        <taxon>Chalcidoidea</taxon>
        <taxon>Pteromalidae</taxon>
        <taxon>Pteromalinae</taxon>
        <taxon>Nasonia</taxon>
    </lineage>
</organism>
<evidence type="ECO:0000256" key="14">
    <source>
        <dbReference type="RuleBase" id="RU000461"/>
    </source>
</evidence>
<evidence type="ECO:0000256" key="2">
    <source>
        <dbReference type="ARBA" id="ARBA00004174"/>
    </source>
</evidence>
<keyword evidence="6 13" id="KW-0479">Metal-binding</keyword>
<keyword evidence="5 13" id="KW-0349">Heme</keyword>
<evidence type="ECO:0000256" key="13">
    <source>
        <dbReference type="PIRSR" id="PIRSR602401-1"/>
    </source>
</evidence>
<dbReference type="InterPro" id="IPR001128">
    <property type="entry name" value="Cyt_P450"/>
</dbReference>
<evidence type="ECO:0000313" key="17">
    <source>
        <dbReference type="Proteomes" id="UP000002358"/>
    </source>
</evidence>
<evidence type="ECO:0000256" key="12">
    <source>
        <dbReference type="ARBA" id="ARBA00023136"/>
    </source>
</evidence>
<proteinExistence type="inferred from homology"/>
<keyword evidence="9 14" id="KW-0560">Oxidoreductase</keyword>
<comment type="subcellular location">
    <subcellularLocation>
        <location evidence="3">Endoplasmic reticulum membrane</location>
        <topology evidence="3">Peripheral membrane protein</topology>
    </subcellularLocation>
    <subcellularLocation>
        <location evidence="2">Microsome membrane</location>
        <topology evidence="2">Peripheral membrane protein</topology>
    </subcellularLocation>
</comment>
<name>A0A7M7Q5H0_NASVI</name>
<dbReference type="GO" id="GO:0005789">
    <property type="term" value="C:endoplasmic reticulum membrane"/>
    <property type="evidence" value="ECO:0007669"/>
    <property type="project" value="UniProtKB-SubCell"/>
</dbReference>
<keyword evidence="7" id="KW-0256">Endoplasmic reticulum</keyword>
<evidence type="ECO:0000256" key="1">
    <source>
        <dbReference type="ARBA" id="ARBA00001971"/>
    </source>
</evidence>
<dbReference type="InterPro" id="IPR050476">
    <property type="entry name" value="Insect_CytP450_Detox"/>
</dbReference>
<dbReference type="InParanoid" id="A0A7M7Q5H0"/>
<reference evidence="16" key="1">
    <citation type="submission" date="2021-01" db="UniProtKB">
        <authorList>
            <consortium name="EnsemblMetazoa"/>
        </authorList>
    </citation>
    <scope>IDENTIFICATION</scope>
</reference>
<dbReference type="PRINTS" id="PR00463">
    <property type="entry name" value="EP450I"/>
</dbReference>
<keyword evidence="15" id="KW-1133">Transmembrane helix</keyword>
<dbReference type="GO" id="GO:0016705">
    <property type="term" value="F:oxidoreductase activity, acting on paired donors, with incorporation or reduction of molecular oxygen"/>
    <property type="evidence" value="ECO:0007669"/>
    <property type="project" value="InterPro"/>
</dbReference>
<dbReference type="AlphaFoldDB" id="A0A7M7Q5H0"/>
<accession>A0A7M7Q5H0</accession>
<dbReference type="Gene3D" id="1.10.630.10">
    <property type="entry name" value="Cytochrome P450"/>
    <property type="match status" value="1"/>
</dbReference>
<keyword evidence="8" id="KW-0492">Microsome</keyword>
<evidence type="ECO:0000256" key="15">
    <source>
        <dbReference type="SAM" id="Phobius"/>
    </source>
</evidence>
<dbReference type="KEGG" id="nvi:116416767"/>
<evidence type="ECO:0008006" key="18">
    <source>
        <dbReference type="Google" id="ProtNLM"/>
    </source>
</evidence>
<dbReference type="InterPro" id="IPR002401">
    <property type="entry name" value="Cyt_P450_E_grp-I"/>
</dbReference>
<evidence type="ECO:0000313" key="16">
    <source>
        <dbReference type="EnsemblMetazoa" id="XP_031782192"/>
    </source>
</evidence>
<dbReference type="GO" id="GO:0020037">
    <property type="term" value="F:heme binding"/>
    <property type="evidence" value="ECO:0007669"/>
    <property type="project" value="InterPro"/>
</dbReference>
<evidence type="ECO:0000256" key="10">
    <source>
        <dbReference type="ARBA" id="ARBA00023004"/>
    </source>
</evidence>
<dbReference type="EnsemblMetazoa" id="XM_031926332">
    <property type="protein sequence ID" value="XP_031782192"/>
    <property type="gene ID" value="LOC116416767"/>
</dbReference>
<dbReference type="Pfam" id="PF00067">
    <property type="entry name" value="p450"/>
    <property type="match status" value="1"/>
</dbReference>
<keyword evidence="11 14" id="KW-0503">Monooxygenase</keyword>